<dbReference type="Proteomes" id="UP001348369">
    <property type="component" value="Chromosome"/>
</dbReference>
<reference evidence="1" key="1">
    <citation type="submission" date="2022-10" db="EMBL/GenBank/DDBJ databases">
        <title>The complete genomes of actinobacterial strains from the NBC collection.</title>
        <authorList>
            <person name="Joergensen T.S."/>
            <person name="Alvarez Arevalo M."/>
            <person name="Sterndorff E.B."/>
            <person name="Faurdal D."/>
            <person name="Vuksanovic O."/>
            <person name="Mourched A.-S."/>
            <person name="Charusanti P."/>
            <person name="Shaw S."/>
            <person name="Blin K."/>
            <person name="Weber T."/>
        </authorList>
    </citation>
    <scope>NUCLEOTIDE SEQUENCE</scope>
    <source>
        <strain evidence="1">NBC 01771</strain>
    </source>
</reference>
<keyword evidence="2" id="KW-1185">Reference proteome</keyword>
<dbReference type="EMBL" id="CP109109">
    <property type="protein sequence ID" value="WSC02475.1"/>
    <property type="molecule type" value="Genomic_DNA"/>
</dbReference>
<name>A0ACD4ZVG5_9ACTN</name>
<evidence type="ECO:0000313" key="2">
    <source>
        <dbReference type="Proteomes" id="UP001348369"/>
    </source>
</evidence>
<evidence type="ECO:0000313" key="1">
    <source>
        <dbReference type="EMBL" id="WSC02475.1"/>
    </source>
</evidence>
<gene>
    <name evidence="1" type="ORF">OG835_39465</name>
</gene>
<sequence>MDSASDIRRPPRRTSRRARSSVIGVLLVMTALTAGWPLIDRALNDHERVPDGTLLELGPDDNIAVLRVTGAGWALSKSASDPDSMYVLTRDGVDMVAEYVALTAAGRAGELWAGLRKVQSVADENTRLGPPHPVTSAGGAQGETGTLTRGDRTGTATIWLPPDLSYAVEITVLASPDADPRASADAAAMVRSVAFPREAP</sequence>
<accession>A0ACD4ZVG5</accession>
<protein>
    <submittedName>
        <fullName evidence="1">Uncharacterized protein</fullName>
    </submittedName>
</protein>
<organism evidence="1 2">
    <name type="scientific">Streptomyces scopuliridis</name>
    <dbReference type="NCBI Taxonomy" id="452529"/>
    <lineage>
        <taxon>Bacteria</taxon>
        <taxon>Bacillati</taxon>
        <taxon>Actinomycetota</taxon>
        <taxon>Actinomycetes</taxon>
        <taxon>Kitasatosporales</taxon>
        <taxon>Streptomycetaceae</taxon>
        <taxon>Streptomyces</taxon>
    </lineage>
</organism>
<proteinExistence type="predicted"/>